<proteinExistence type="predicted"/>
<dbReference type="EMBL" id="JAPAAF010000042">
    <property type="protein sequence ID" value="MCW0484565.1"/>
    <property type="molecule type" value="Genomic_DNA"/>
</dbReference>
<organism evidence="1 2">
    <name type="scientific">Gaoshiqia sediminis</name>
    <dbReference type="NCBI Taxonomy" id="2986998"/>
    <lineage>
        <taxon>Bacteria</taxon>
        <taxon>Pseudomonadati</taxon>
        <taxon>Bacteroidota</taxon>
        <taxon>Bacteroidia</taxon>
        <taxon>Marinilabiliales</taxon>
        <taxon>Prolixibacteraceae</taxon>
        <taxon>Gaoshiqia</taxon>
    </lineage>
</organism>
<reference evidence="1" key="1">
    <citation type="submission" date="2022-10" db="EMBL/GenBank/DDBJ databases">
        <title>Gaoshiqiia sediminis gen. nov., sp. nov., isolated from coastal sediment.</title>
        <authorList>
            <person name="Yu W.X."/>
            <person name="Mu D.S."/>
            <person name="Du J.Z."/>
            <person name="Liang Y.Q."/>
        </authorList>
    </citation>
    <scope>NUCLEOTIDE SEQUENCE</scope>
    <source>
        <strain evidence="1">A06</strain>
    </source>
</reference>
<accession>A0AA42CB68</accession>
<name>A0AA42CB68_9BACT</name>
<keyword evidence="2" id="KW-1185">Reference proteome</keyword>
<sequence>MNTYQKFPGRDKFRFLEQVYFYWDNGHTGFGLFNRSTGEQVYPDAVQAIMKALEP</sequence>
<dbReference type="RefSeq" id="WP_282593157.1">
    <property type="nucleotide sequence ID" value="NZ_JAPAAF010000042.1"/>
</dbReference>
<evidence type="ECO:0000313" key="1">
    <source>
        <dbReference type="EMBL" id="MCW0484565.1"/>
    </source>
</evidence>
<dbReference type="Proteomes" id="UP001163821">
    <property type="component" value="Unassembled WGS sequence"/>
</dbReference>
<comment type="caution">
    <text evidence="1">The sequence shown here is derived from an EMBL/GenBank/DDBJ whole genome shotgun (WGS) entry which is preliminary data.</text>
</comment>
<protein>
    <submittedName>
        <fullName evidence="1">Uncharacterized protein</fullName>
    </submittedName>
</protein>
<gene>
    <name evidence="1" type="ORF">N2K84_17635</name>
</gene>
<dbReference type="AlphaFoldDB" id="A0AA42CB68"/>
<evidence type="ECO:0000313" key="2">
    <source>
        <dbReference type="Proteomes" id="UP001163821"/>
    </source>
</evidence>